<feature type="coiled-coil region" evidence="1">
    <location>
        <begin position="41"/>
        <end position="68"/>
    </location>
</feature>
<proteinExistence type="predicted"/>
<sequence>MEKDRRHIHEIPGFDDLMYDFLFNCPEKDGFYQVSGFFREIQLYLKQINSYKDELETLGKKIKSMKKISRDFQNKFFSDNYKFTRNNRDEQKDIEFYNHLSENDKKKLIDLVYKDKVFDLEIEQLVEEEGDIHSIFLCFGSYQLCEYIVKTKRFNDFQEWIKTHQKEIKIESCCQMIMPQFRQLYPLIFEGKNIDMKTINKDDKRLLYNHMEKLISHKYVQEVEFLLEKGIKLDEKLIQSALSTCHPFFLQLIENENKDDVQESFDYLFSENNPSVQYLMQKGFQPSQRGIEWAYRDDNNEAANSLDLINLLPKDINLDFLKYNIADQHFDLIDEFIEKYGDRLNGTDFDDWGLTKFNNNYKKLCEKFGIEPSESDSEHSSSDHIRQCSNKCQKPHEEERKYPFLCCSRCDDKKLCAVCHQYSCSLNPVWVCAKNKSPLNCCPICHQKAVVSSQSRLCMNCAKKYRSRCIYCG</sequence>
<keyword evidence="3" id="KW-1185">Reference proteome</keyword>
<comment type="caution">
    <text evidence="2">The sequence shown here is derived from an EMBL/GenBank/DDBJ whole genome shotgun (WGS) entry which is preliminary data.</text>
</comment>
<dbReference type="EMBL" id="JAPFFF010000004">
    <property type="protein sequence ID" value="KAK8892648.1"/>
    <property type="molecule type" value="Genomic_DNA"/>
</dbReference>
<keyword evidence="1" id="KW-0175">Coiled coil</keyword>
<protein>
    <recommendedName>
        <fullName evidence="4">RING-type domain-containing protein</fullName>
    </recommendedName>
</protein>
<organism evidence="2 3">
    <name type="scientific">Tritrichomonas musculus</name>
    <dbReference type="NCBI Taxonomy" id="1915356"/>
    <lineage>
        <taxon>Eukaryota</taxon>
        <taxon>Metamonada</taxon>
        <taxon>Parabasalia</taxon>
        <taxon>Tritrichomonadida</taxon>
        <taxon>Tritrichomonadidae</taxon>
        <taxon>Tritrichomonas</taxon>
    </lineage>
</organism>
<evidence type="ECO:0000313" key="3">
    <source>
        <dbReference type="Proteomes" id="UP001470230"/>
    </source>
</evidence>
<gene>
    <name evidence="2" type="ORF">M9Y10_029887</name>
</gene>
<accession>A0ABR2KNU1</accession>
<evidence type="ECO:0000313" key="2">
    <source>
        <dbReference type="EMBL" id="KAK8892648.1"/>
    </source>
</evidence>
<evidence type="ECO:0008006" key="4">
    <source>
        <dbReference type="Google" id="ProtNLM"/>
    </source>
</evidence>
<reference evidence="2 3" key="1">
    <citation type="submission" date="2024-04" db="EMBL/GenBank/DDBJ databases">
        <title>Tritrichomonas musculus Genome.</title>
        <authorList>
            <person name="Alves-Ferreira E."/>
            <person name="Grigg M."/>
            <person name="Lorenzi H."/>
            <person name="Galac M."/>
        </authorList>
    </citation>
    <scope>NUCLEOTIDE SEQUENCE [LARGE SCALE GENOMIC DNA]</scope>
    <source>
        <strain evidence="2 3">EAF2021</strain>
    </source>
</reference>
<name>A0ABR2KNU1_9EUKA</name>
<evidence type="ECO:0000256" key="1">
    <source>
        <dbReference type="SAM" id="Coils"/>
    </source>
</evidence>
<dbReference type="Proteomes" id="UP001470230">
    <property type="component" value="Unassembled WGS sequence"/>
</dbReference>